<dbReference type="GeneID" id="54456300"/>
<keyword evidence="1 5" id="KW-0489">Methyltransferase</keyword>
<dbReference type="EMBL" id="MU003698">
    <property type="protein sequence ID" value="KAF2811542.1"/>
    <property type="molecule type" value="Genomic_DNA"/>
</dbReference>
<sequence>MATISELAKEVSSKAAELEQLMNEASLAQPSFSEHSAHDFDSRHSQNTNTEALRRARNALINATQGLTQLTMGPIDYLCSLSWSAAKVANLGSLIRLEIPRRIPLGKTRNLDDLVAEIGLPAVVTTRVIRYAIANGIFYEDPISVIGHTASSAKLASDRDLHNYCLMWSAEISSHLVKLPEALYKKQVYGPKGPDSAANLAFPEYVDIFEYFEKRTDAAQRYSLYLGSRAKIPCWSVDFLIGAWDWDSLGSGTVVDVGGSAGSTSIILAQAFPFLRLVSEDIAPAALKEGEAVVQQLQLDSRISFAHHDFFKPQKISAKAYIFKSILHDWPDDICIKILQALLPALESGAHVLIAETLMPAAPALRTNAWDFEGRRVEDQIMIAGHGAHERTLEQFKAIFAAASDSFHFAGAKEGAEGSMFSLIDFEFRQG</sequence>
<dbReference type="InterPro" id="IPR001077">
    <property type="entry name" value="COMT_C"/>
</dbReference>
<dbReference type="SUPFAM" id="SSF53335">
    <property type="entry name" value="S-adenosyl-L-methionine-dependent methyltransferases"/>
    <property type="match status" value="1"/>
</dbReference>
<dbReference type="InterPro" id="IPR036390">
    <property type="entry name" value="WH_DNA-bd_sf"/>
</dbReference>
<evidence type="ECO:0000256" key="2">
    <source>
        <dbReference type="ARBA" id="ARBA00022679"/>
    </source>
</evidence>
<evidence type="ECO:0000313" key="5">
    <source>
        <dbReference type="EMBL" id="KAF2811542.1"/>
    </source>
</evidence>
<evidence type="ECO:0000313" key="6">
    <source>
        <dbReference type="Proteomes" id="UP000504636"/>
    </source>
</evidence>
<reference evidence="5 7" key="1">
    <citation type="journal article" date="2020" name="Stud. Mycol.">
        <title>101 Dothideomycetes genomes: a test case for predicting lifestyles and emergence of pathogens.</title>
        <authorList>
            <person name="Haridas S."/>
            <person name="Albert R."/>
            <person name="Binder M."/>
            <person name="Bloem J."/>
            <person name="Labutti K."/>
            <person name="Salamov A."/>
            <person name="Andreopoulos B."/>
            <person name="Baker S."/>
            <person name="Barry K."/>
            <person name="Bills G."/>
            <person name="Bluhm B."/>
            <person name="Cannon C."/>
            <person name="Castanera R."/>
            <person name="Culley D."/>
            <person name="Daum C."/>
            <person name="Ezra D."/>
            <person name="Gonzalez J."/>
            <person name="Henrissat B."/>
            <person name="Kuo A."/>
            <person name="Liang C."/>
            <person name="Lipzen A."/>
            <person name="Lutzoni F."/>
            <person name="Magnuson J."/>
            <person name="Mondo S."/>
            <person name="Nolan M."/>
            <person name="Ohm R."/>
            <person name="Pangilinan J."/>
            <person name="Park H.-J."/>
            <person name="Ramirez L."/>
            <person name="Alfaro M."/>
            <person name="Sun H."/>
            <person name="Tritt A."/>
            <person name="Yoshinaga Y."/>
            <person name="Zwiers L.-H."/>
            <person name="Turgeon B."/>
            <person name="Goodwin S."/>
            <person name="Spatafora J."/>
            <person name="Crous P."/>
            <person name="Grigoriev I."/>
        </authorList>
    </citation>
    <scope>NUCLEOTIDE SEQUENCE</scope>
    <source>
        <strain evidence="5 7">CBS 304.34</strain>
    </source>
</reference>
<dbReference type="Pfam" id="PF00891">
    <property type="entry name" value="Methyltransf_2"/>
    <property type="match status" value="1"/>
</dbReference>
<dbReference type="GO" id="GO:0032259">
    <property type="term" value="P:methylation"/>
    <property type="evidence" value="ECO:0007669"/>
    <property type="project" value="UniProtKB-KW"/>
</dbReference>
<evidence type="ECO:0000256" key="3">
    <source>
        <dbReference type="ARBA" id="ARBA00022691"/>
    </source>
</evidence>
<dbReference type="Gene3D" id="3.40.50.150">
    <property type="entry name" value="Vaccinia Virus protein VP39"/>
    <property type="match status" value="1"/>
</dbReference>
<protein>
    <submittedName>
        <fullName evidence="5 7">S-adenosyl-L-methionine-dependent methyltransferase</fullName>
    </submittedName>
</protein>
<dbReference type="PANTHER" id="PTHR43712:SF16">
    <property type="entry name" value="O-METHYLTRANSFERASE ELCB"/>
    <property type="match status" value="1"/>
</dbReference>
<name>A0A6A6YRH7_9PEZI</name>
<dbReference type="SUPFAM" id="SSF46785">
    <property type="entry name" value="Winged helix' DNA-binding domain"/>
    <property type="match status" value="1"/>
</dbReference>
<keyword evidence="6" id="KW-1185">Reference proteome</keyword>
<dbReference type="AlphaFoldDB" id="A0A6A6YRH7"/>
<proteinExistence type="predicted"/>
<dbReference type="RefSeq" id="XP_033578506.1">
    <property type="nucleotide sequence ID" value="XM_033715407.1"/>
</dbReference>
<dbReference type="InterPro" id="IPR016461">
    <property type="entry name" value="COMT-like"/>
</dbReference>
<reference evidence="7" key="2">
    <citation type="submission" date="2020-04" db="EMBL/GenBank/DDBJ databases">
        <authorList>
            <consortium name="NCBI Genome Project"/>
        </authorList>
    </citation>
    <scope>NUCLEOTIDE SEQUENCE</scope>
    <source>
        <strain evidence="7">CBS 304.34</strain>
    </source>
</reference>
<evidence type="ECO:0000259" key="4">
    <source>
        <dbReference type="Pfam" id="PF00891"/>
    </source>
</evidence>
<dbReference type="Proteomes" id="UP000504636">
    <property type="component" value="Unplaced"/>
</dbReference>
<dbReference type="Gene3D" id="1.10.10.10">
    <property type="entry name" value="Winged helix-like DNA-binding domain superfamily/Winged helix DNA-binding domain"/>
    <property type="match status" value="1"/>
</dbReference>
<dbReference type="PROSITE" id="PS51683">
    <property type="entry name" value="SAM_OMT_II"/>
    <property type="match status" value="1"/>
</dbReference>
<evidence type="ECO:0000256" key="1">
    <source>
        <dbReference type="ARBA" id="ARBA00022603"/>
    </source>
</evidence>
<feature type="domain" description="O-methyltransferase C-terminal" evidence="4">
    <location>
        <begin position="240"/>
        <end position="403"/>
    </location>
</feature>
<evidence type="ECO:0000313" key="7">
    <source>
        <dbReference type="RefSeq" id="XP_033578506.1"/>
    </source>
</evidence>
<organism evidence="5">
    <name type="scientific">Mytilinidion resinicola</name>
    <dbReference type="NCBI Taxonomy" id="574789"/>
    <lineage>
        <taxon>Eukaryota</taxon>
        <taxon>Fungi</taxon>
        <taxon>Dikarya</taxon>
        <taxon>Ascomycota</taxon>
        <taxon>Pezizomycotina</taxon>
        <taxon>Dothideomycetes</taxon>
        <taxon>Pleosporomycetidae</taxon>
        <taxon>Mytilinidiales</taxon>
        <taxon>Mytilinidiaceae</taxon>
        <taxon>Mytilinidion</taxon>
    </lineage>
</organism>
<dbReference type="InterPro" id="IPR036388">
    <property type="entry name" value="WH-like_DNA-bd_sf"/>
</dbReference>
<dbReference type="PANTHER" id="PTHR43712">
    <property type="entry name" value="PUTATIVE (AFU_ORTHOLOGUE AFUA_4G14580)-RELATED"/>
    <property type="match status" value="1"/>
</dbReference>
<accession>A0A6A6YRH7</accession>
<gene>
    <name evidence="5 7" type="ORF">BDZ99DRAFT_384891</name>
</gene>
<reference evidence="7" key="3">
    <citation type="submission" date="2025-04" db="UniProtKB">
        <authorList>
            <consortium name="RefSeq"/>
        </authorList>
    </citation>
    <scope>IDENTIFICATION</scope>
    <source>
        <strain evidence="7">CBS 304.34</strain>
    </source>
</reference>
<dbReference type="OrthoDB" id="1606438at2759"/>
<keyword evidence="3" id="KW-0949">S-adenosyl-L-methionine</keyword>
<dbReference type="GO" id="GO:0008171">
    <property type="term" value="F:O-methyltransferase activity"/>
    <property type="evidence" value="ECO:0007669"/>
    <property type="project" value="InterPro"/>
</dbReference>
<dbReference type="InterPro" id="IPR029063">
    <property type="entry name" value="SAM-dependent_MTases_sf"/>
</dbReference>
<keyword evidence="2 5" id="KW-0808">Transferase</keyword>